<feature type="transmembrane region" description="Helical" evidence="12">
    <location>
        <begin position="156"/>
        <end position="181"/>
    </location>
</feature>
<keyword evidence="6 12" id="KW-0472">Membrane</keyword>
<dbReference type="SUPFAM" id="SSF81321">
    <property type="entry name" value="Family A G protein-coupled receptor-like"/>
    <property type="match status" value="2"/>
</dbReference>
<feature type="non-terminal residue" evidence="14">
    <location>
        <position position="1"/>
    </location>
</feature>
<feature type="transmembrane region" description="Helical" evidence="12">
    <location>
        <begin position="429"/>
        <end position="447"/>
    </location>
</feature>
<comment type="caution">
    <text evidence="14">The sequence shown here is derived from an EMBL/GenBank/DDBJ whole genome shotgun (WGS) entry which is preliminary data.</text>
</comment>
<feature type="non-terminal residue" evidence="14">
    <location>
        <position position="577"/>
    </location>
</feature>
<evidence type="ECO:0000256" key="4">
    <source>
        <dbReference type="ARBA" id="ARBA00022989"/>
    </source>
</evidence>
<evidence type="ECO:0000256" key="3">
    <source>
        <dbReference type="ARBA" id="ARBA00022692"/>
    </source>
</evidence>
<feature type="transmembrane region" description="Helical" evidence="12">
    <location>
        <begin position="503"/>
        <end position="522"/>
    </location>
</feature>
<dbReference type="InterPro" id="IPR017452">
    <property type="entry name" value="GPCR_Rhodpsn_7TM"/>
</dbReference>
<organism evidence="14 15">
    <name type="scientific">Polyodon spathula</name>
    <name type="common">North American paddlefish</name>
    <name type="synonym">Squalus spathula</name>
    <dbReference type="NCBI Taxonomy" id="7913"/>
    <lineage>
        <taxon>Eukaryota</taxon>
        <taxon>Metazoa</taxon>
        <taxon>Chordata</taxon>
        <taxon>Craniata</taxon>
        <taxon>Vertebrata</taxon>
        <taxon>Euteleostomi</taxon>
        <taxon>Actinopterygii</taxon>
        <taxon>Chondrostei</taxon>
        <taxon>Acipenseriformes</taxon>
        <taxon>Polyodontidae</taxon>
        <taxon>Polyodon</taxon>
    </lineage>
</organism>
<reference evidence="14" key="1">
    <citation type="journal article" date="2021" name="Cell">
        <title>Tracing the genetic footprints of vertebrate landing in non-teleost ray-finned fishes.</title>
        <authorList>
            <person name="Bi X."/>
            <person name="Wang K."/>
            <person name="Yang L."/>
            <person name="Pan H."/>
            <person name="Jiang H."/>
            <person name="Wei Q."/>
            <person name="Fang M."/>
            <person name="Yu H."/>
            <person name="Zhu C."/>
            <person name="Cai Y."/>
            <person name="He Y."/>
            <person name="Gan X."/>
            <person name="Zeng H."/>
            <person name="Yu D."/>
            <person name="Zhu Y."/>
            <person name="Jiang H."/>
            <person name="Qiu Q."/>
            <person name="Yang H."/>
            <person name="Zhang Y.E."/>
            <person name="Wang W."/>
            <person name="Zhu M."/>
            <person name="He S."/>
            <person name="Zhang G."/>
        </authorList>
    </citation>
    <scope>NUCLEOTIDE SEQUENCE</scope>
    <source>
        <strain evidence="14">Pddl_001</strain>
    </source>
</reference>
<feature type="transmembrane region" description="Helical" evidence="12">
    <location>
        <begin position="36"/>
        <end position="60"/>
    </location>
</feature>
<gene>
    <name evidence="14" type="primary">Sstr2_0</name>
    <name evidence="14" type="ORF">GTO93_0016979</name>
</gene>
<feature type="transmembrane region" description="Helical" evidence="12">
    <location>
        <begin position="113"/>
        <end position="136"/>
    </location>
</feature>
<evidence type="ECO:0000256" key="7">
    <source>
        <dbReference type="ARBA" id="ARBA00023157"/>
    </source>
</evidence>
<comment type="subcellular location">
    <subcellularLocation>
        <location evidence="1">Cell membrane</location>
        <topology evidence="1">Multi-pass membrane protein</topology>
    </subcellularLocation>
</comment>
<keyword evidence="7" id="KW-1015">Disulfide bond</keyword>
<evidence type="ECO:0000256" key="5">
    <source>
        <dbReference type="ARBA" id="ARBA00023040"/>
    </source>
</evidence>
<keyword evidence="15" id="KW-1185">Reference proteome</keyword>
<keyword evidence="4 12" id="KW-1133">Transmembrane helix</keyword>
<feature type="domain" description="G-protein coupled receptors family 1 profile" evidence="13">
    <location>
        <begin position="15"/>
        <end position="260"/>
    </location>
</feature>
<sequence length="577" mass="65537">MAGLYCMVCVFGLAGNSLVIAIILHLDKMKTVANIYIFNLAVADGLLMLGLPFLALQMFLNRWIFGSFMCKLVMILDGINQFTSVFCLTVMSVDRYLAVVHPIRFSKWRSPNVAKIVSILLWFFSFLSVIPMGIYSRVEFSLCVFAPPYETWSTAFMIYTFVLGFALPFIVISLCYMLLVVRLRTAHINPYTRKAEVSEKRVTKMVVMVVLVFAICWLPFYIMNFCFLLMPLATTLSLTRVFEFVVLLSYSNSCANPILYACLSTNFRRSAQKILYPWNYSGIFNENDSYELTTIASMNSTDFDKTSSVVITFLYCVVCAVGLCGNTLVIYVILRYAKMKTVTNIYILNLAIADELFMLGLPFIAIQLALVNWPFGQALCRVVMTVDGLNQFTSIFCLTVMSIDRYLAVVHPIKSTKWRKPRMAKMINGAVWALSLLVNLPIIIYSGERRSHKGNSCTIIWPDPPEAYYTGFMFYTFLLGFFIPLIVICLCYLLIIIKSMFDFVVVLSYANSCANPILYAFLSENFKKSFQNVLCLKRVGGLDDIDRSDSRQDKTRMMNEATETQSTLLNGDLQTSI</sequence>
<dbReference type="PANTHER" id="PTHR24229:SF111">
    <property type="entry name" value="SOMATOSTATIN RECEPTOR TYPE 2-LIKE"/>
    <property type="match status" value="1"/>
</dbReference>
<evidence type="ECO:0000313" key="14">
    <source>
        <dbReference type="EMBL" id="MBN3281825.1"/>
    </source>
</evidence>
<keyword evidence="8 11" id="KW-0675">Receptor</keyword>
<dbReference type="Pfam" id="PF00001">
    <property type="entry name" value="7tm_1"/>
    <property type="match status" value="2"/>
</dbReference>
<dbReference type="PROSITE" id="PS50262">
    <property type="entry name" value="G_PROTEIN_RECEP_F1_2"/>
    <property type="match status" value="2"/>
</dbReference>
<dbReference type="PRINTS" id="PR00246">
    <property type="entry name" value="SOMATOSTATNR"/>
</dbReference>
<evidence type="ECO:0000259" key="13">
    <source>
        <dbReference type="PROSITE" id="PS50262"/>
    </source>
</evidence>
<evidence type="ECO:0000256" key="6">
    <source>
        <dbReference type="ARBA" id="ARBA00023136"/>
    </source>
</evidence>
<feature type="transmembrane region" description="Helical" evidence="12">
    <location>
        <begin position="389"/>
        <end position="408"/>
    </location>
</feature>
<keyword evidence="9" id="KW-0325">Glycoprotein</keyword>
<feature type="transmembrane region" description="Helical" evidence="12">
    <location>
        <begin position="202"/>
        <end position="222"/>
    </location>
</feature>
<evidence type="ECO:0000256" key="9">
    <source>
        <dbReference type="ARBA" id="ARBA00023180"/>
    </source>
</evidence>
<keyword evidence="5 11" id="KW-0297">G-protein coupled receptor</keyword>
<feature type="transmembrane region" description="Helical" evidence="12">
    <location>
        <begin position="467"/>
        <end position="496"/>
    </location>
</feature>
<proteinExistence type="inferred from homology"/>
<evidence type="ECO:0000256" key="10">
    <source>
        <dbReference type="ARBA" id="ARBA00023224"/>
    </source>
</evidence>
<feature type="transmembrane region" description="Helical" evidence="12">
    <location>
        <begin position="6"/>
        <end position="24"/>
    </location>
</feature>
<dbReference type="InterPro" id="IPR000276">
    <property type="entry name" value="GPCR_Rhodpsn"/>
</dbReference>
<dbReference type="PRINTS" id="PR00237">
    <property type="entry name" value="GPCRRHODOPSN"/>
</dbReference>
<comment type="similarity">
    <text evidence="11">Belongs to the G-protein coupled receptor 1 family.</text>
</comment>
<evidence type="ECO:0000313" key="15">
    <source>
        <dbReference type="Proteomes" id="UP001166093"/>
    </source>
</evidence>
<feature type="transmembrane region" description="Helical" evidence="12">
    <location>
        <begin position="309"/>
        <end position="334"/>
    </location>
</feature>
<feature type="transmembrane region" description="Helical" evidence="12">
    <location>
        <begin position="346"/>
        <end position="369"/>
    </location>
</feature>
<dbReference type="PROSITE" id="PS00237">
    <property type="entry name" value="G_PROTEIN_RECEP_F1_1"/>
    <property type="match status" value="2"/>
</dbReference>
<feature type="domain" description="G-protein coupled receptors family 1 profile" evidence="13">
    <location>
        <begin position="325"/>
        <end position="496"/>
    </location>
</feature>
<keyword evidence="10 11" id="KW-0807">Transducer</keyword>
<evidence type="ECO:0000256" key="1">
    <source>
        <dbReference type="ARBA" id="ARBA00004651"/>
    </source>
</evidence>
<evidence type="ECO:0000256" key="12">
    <source>
        <dbReference type="SAM" id="Phobius"/>
    </source>
</evidence>
<dbReference type="SMART" id="SM01381">
    <property type="entry name" value="7TM_GPCR_Srsx"/>
    <property type="match status" value="1"/>
</dbReference>
<feature type="transmembrane region" description="Helical" evidence="12">
    <location>
        <begin position="72"/>
        <end position="93"/>
    </location>
</feature>
<name>A0ABS2Y590_POLSP</name>
<keyword evidence="3 11" id="KW-0812">Transmembrane</keyword>
<evidence type="ECO:0000256" key="11">
    <source>
        <dbReference type="RuleBase" id="RU000688"/>
    </source>
</evidence>
<dbReference type="InterPro" id="IPR000586">
    <property type="entry name" value="Somatstn_rcpt"/>
</dbReference>
<dbReference type="PANTHER" id="PTHR24229">
    <property type="entry name" value="NEUROPEPTIDES RECEPTOR"/>
    <property type="match status" value="1"/>
</dbReference>
<dbReference type="Gene3D" id="1.20.1070.10">
    <property type="entry name" value="Rhodopsin 7-helix transmembrane proteins"/>
    <property type="match status" value="3"/>
</dbReference>
<dbReference type="Proteomes" id="UP001166093">
    <property type="component" value="Unassembled WGS sequence"/>
</dbReference>
<dbReference type="EMBL" id="JAAWVQ010112046">
    <property type="protein sequence ID" value="MBN3281825.1"/>
    <property type="molecule type" value="Genomic_DNA"/>
</dbReference>
<evidence type="ECO:0000256" key="2">
    <source>
        <dbReference type="ARBA" id="ARBA00022475"/>
    </source>
</evidence>
<evidence type="ECO:0000256" key="8">
    <source>
        <dbReference type="ARBA" id="ARBA00023170"/>
    </source>
</evidence>
<keyword evidence="2" id="KW-1003">Cell membrane</keyword>
<accession>A0ABS2Y590</accession>
<protein>
    <submittedName>
        <fullName evidence="14">SSR2 protein</fullName>
    </submittedName>
</protein>